<keyword evidence="6" id="KW-0472">Membrane</keyword>
<proteinExistence type="inferred from homology"/>
<keyword evidence="5 7" id="KW-0496">Mitochondrion</keyword>
<keyword evidence="4" id="KW-1133">Transmembrane helix</keyword>
<evidence type="ECO:0000256" key="3">
    <source>
        <dbReference type="ARBA" id="ARBA00022692"/>
    </source>
</evidence>
<keyword evidence="7" id="KW-0999">Mitochondrion inner membrane</keyword>
<evidence type="ECO:0000256" key="1">
    <source>
        <dbReference type="ARBA" id="ARBA00004325"/>
    </source>
</evidence>
<gene>
    <name evidence="8" type="ORF">TKK_003879</name>
</gene>
<dbReference type="EMBL" id="JBJJXI010000031">
    <property type="protein sequence ID" value="KAL3403276.1"/>
    <property type="molecule type" value="Genomic_DNA"/>
</dbReference>
<dbReference type="Pfam" id="PF09769">
    <property type="entry name" value="ApoO"/>
    <property type="match status" value="1"/>
</dbReference>
<protein>
    <recommendedName>
        <fullName evidence="7">MICOS complex subunit</fullName>
    </recommendedName>
</protein>
<evidence type="ECO:0000256" key="4">
    <source>
        <dbReference type="ARBA" id="ARBA00022989"/>
    </source>
</evidence>
<comment type="subcellular location">
    <subcellularLocation>
        <location evidence="7">Mitochondrion inner membrane</location>
    </subcellularLocation>
    <subcellularLocation>
        <location evidence="1">Mitochondrion membrane</location>
    </subcellularLocation>
</comment>
<comment type="similarity">
    <text evidence="2">Belongs to the apolipoprotein O/MICOS complex subunit Mic27 family.</text>
</comment>
<dbReference type="InterPro" id="IPR019166">
    <property type="entry name" value="MIC26/MIC27"/>
</dbReference>
<keyword evidence="9" id="KW-1185">Reference proteome</keyword>
<evidence type="ECO:0000256" key="5">
    <source>
        <dbReference type="ARBA" id="ARBA00023128"/>
    </source>
</evidence>
<evidence type="ECO:0000313" key="9">
    <source>
        <dbReference type="Proteomes" id="UP001627154"/>
    </source>
</evidence>
<accession>A0ABD2XDJ2</accession>
<comment type="subunit">
    <text evidence="7">Component of the mitochondrial contact site and cristae organizing system (MICOS) complex.</text>
</comment>
<dbReference type="PANTHER" id="PTHR14564">
    <property type="entry name" value="MICOS COMPLEX SUBUNIT MIC26 / MIC27 FAMILY MEMBER"/>
    <property type="match status" value="1"/>
</dbReference>
<evidence type="ECO:0000256" key="6">
    <source>
        <dbReference type="ARBA" id="ARBA00023136"/>
    </source>
</evidence>
<keyword evidence="3" id="KW-0812">Transmembrane</keyword>
<organism evidence="8 9">
    <name type="scientific">Trichogramma kaykai</name>
    <dbReference type="NCBI Taxonomy" id="54128"/>
    <lineage>
        <taxon>Eukaryota</taxon>
        <taxon>Metazoa</taxon>
        <taxon>Ecdysozoa</taxon>
        <taxon>Arthropoda</taxon>
        <taxon>Hexapoda</taxon>
        <taxon>Insecta</taxon>
        <taxon>Pterygota</taxon>
        <taxon>Neoptera</taxon>
        <taxon>Endopterygota</taxon>
        <taxon>Hymenoptera</taxon>
        <taxon>Apocrita</taxon>
        <taxon>Proctotrupomorpha</taxon>
        <taxon>Chalcidoidea</taxon>
        <taxon>Trichogrammatidae</taxon>
        <taxon>Trichogramma</taxon>
    </lineage>
</organism>
<dbReference type="Proteomes" id="UP001627154">
    <property type="component" value="Unassembled WGS sequence"/>
</dbReference>
<comment type="function">
    <text evidence="7">Component of the MICOS complex, a large protein complex of the mitochondrial inner membrane that plays crucial roles in the maintenance of crista junctions, inner membrane architecture, and formation of contact sites to the outer membrane.</text>
</comment>
<sequence>MRDLVHAILESTIGEIFGKDITCREHVHRCDRYQPGVLTEIGRTNIRLFKKFFMPCGLCAAVPVFKPGQTPDKVQNEQKTLVRPSELPIYKFEPIDTPKAVQCQTKPNILEENFGVVRKSVQEFLHQFSSYTSVISNTIETGKAHSQMTLEMLREETNVLPRIGAVGVGGLSGLILGLRGGKFKKLVYSTTGALIVASICYPKQAQEGMILAKYYMNVGYNFFYGVKPGDANQMEISWPQLPKVPTNLSEVTEAAGDVAGVAASAVGTLASKLIQTLSDFAETPKPGKVKPDQ</sequence>
<dbReference type="GO" id="GO:0061617">
    <property type="term" value="C:MICOS complex"/>
    <property type="evidence" value="ECO:0007669"/>
    <property type="project" value="UniProtKB-UniRule"/>
</dbReference>
<evidence type="ECO:0000256" key="2">
    <source>
        <dbReference type="ARBA" id="ARBA00010904"/>
    </source>
</evidence>
<evidence type="ECO:0000256" key="7">
    <source>
        <dbReference type="RuleBase" id="RU363021"/>
    </source>
</evidence>
<dbReference type="InterPro" id="IPR033182">
    <property type="entry name" value="MIC26/MIC27_animal"/>
</dbReference>
<comment type="caution">
    <text evidence="8">The sequence shown here is derived from an EMBL/GenBank/DDBJ whole genome shotgun (WGS) entry which is preliminary data.</text>
</comment>
<reference evidence="8 9" key="1">
    <citation type="journal article" date="2024" name="bioRxiv">
        <title>A reference genome for Trichogramma kaykai: A tiny desert-dwelling parasitoid wasp with competing sex-ratio distorters.</title>
        <authorList>
            <person name="Culotta J."/>
            <person name="Lindsey A.R."/>
        </authorList>
    </citation>
    <scope>NUCLEOTIDE SEQUENCE [LARGE SCALE GENOMIC DNA]</scope>
    <source>
        <strain evidence="8 9">KSX58</strain>
    </source>
</reference>
<evidence type="ECO:0000313" key="8">
    <source>
        <dbReference type="EMBL" id="KAL3403276.1"/>
    </source>
</evidence>
<name>A0ABD2XDJ2_9HYME</name>
<dbReference type="AlphaFoldDB" id="A0ABD2XDJ2"/>